<feature type="region of interest" description="Disordered" evidence="2">
    <location>
        <begin position="562"/>
        <end position="592"/>
    </location>
</feature>
<organism evidence="4 5">
    <name type="scientific">Hibiscus trionum</name>
    <name type="common">Flower of an hour</name>
    <dbReference type="NCBI Taxonomy" id="183268"/>
    <lineage>
        <taxon>Eukaryota</taxon>
        <taxon>Viridiplantae</taxon>
        <taxon>Streptophyta</taxon>
        <taxon>Embryophyta</taxon>
        <taxon>Tracheophyta</taxon>
        <taxon>Spermatophyta</taxon>
        <taxon>Magnoliopsida</taxon>
        <taxon>eudicotyledons</taxon>
        <taxon>Gunneridae</taxon>
        <taxon>Pentapetalae</taxon>
        <taxon>rosids</taxon>
        <taxon>malvids</taxon>
        <taxon>Malvales</taxon>
        <taxon>Malvaceae</taxon>
        <taxon>Malvoideae</taxon>
        <taxon>Hibiscus</taxon>
    </lineage>
</organism>
<dbReference type="AlphaFoldDB" id="A0A9W7ILE9"/>
<dbReference type="OrthoDB" id="6078042at2759"/>
<dbReference type="Gene3D" id="3.30.40.10">
    <property type="entry name" value="Zinc/RING finger domain, C3HC4 (zinc finger)"/>
    <property type="match status" value="1"/>
</dbReference>
<dbReference type="Pfam" id="PF13920">
    <property type="entry name" value="zf-C3HC4_3"/>
    <property type="match status" value="1"/>
</dbReference>
<dbReference type="PROSITE" id="PS50089">
    <property type="entry name" value="ZF_RING_2"/>
    <property type="match status" value="1"/>
</dbReference>
<feature type="domain" description="RING-type" evidence="3">
    <location>
        <begin position="754"/>
        <end position="793"/>
    </location>
</feature>
<sequence>MAIAGLHNVSVLENSFLRESQSQQSRRQENGSTRTSSILQMWRELEDEHVVNNAQERGSKRILRQRSCNLDRFASQTGNADSSNFNCGRSSDLGEVERERVRQIFREWTKNGGKERTSNVLLRNNSSTAQWLGEAEQERVGTTRECVQMNSQQRGACIQSREVQADDFGGHIEQVLNGLVVNQNEYRTERVDSGIQKSCGREALFDMLKKAKIERQTEVQGLQELRAVSNFAHRKRIQSLLRGRFLRNDKRVAGDRCTSATTAASELGLLRQKQTVSGLREGFFSRLDNSGCGSASSKGSDTPSNADTKGNRNEQNHVNNSDEVINRLNDQSEHEKKETLVVDVVEDVSRQEVSTLVEECQDESRDVTRQVLNGDWQENIANVTSLETLQNEAGEHSGEASYVRFTQDGEICGTCRLTNDITNLEHNLVQYLDGQESASRVEGRQEEDHENNDTEWQEAHFEHNVLMDGSNEDDSLHETTRNQLEGSYNQEPVTVRRTYTFYLPDDDGQSMELRELLNRRSVSSLLHSGFRESLDQFIHSYVERQNDPSFYLELNGTAATPASVEQNVEQQSRDQNEGQRDAAEVSPLALPSPRMPYMQPLWDQNSYLRNETSATPAWAVRDVEQQSRDRNEGQRYAEFFPLALPLPSMPYTQPRWDRDSYHPYNRAPDDAHQRFGIEWDIINDLRVDMARLQQRMNNMQRMLGACMEMQLELQRTIRQEVSAALNHSAGSQGVIDDNSSKNAHNWDNVRKGICCICSKGNIDSLLYRCGHMCACSKCANELIQRGAKCPMCRAPVIEVIRAYSIQ</sequence>
<evidence type="ECO:0000259" key="3">
    <source>
        <dbReference type="PROSITE" id="PS50089"/>
    </source>
</evidence>
<evidence type="ECO:0000313" key="5">
    <source>
        <dbReference type="Proteomes" id="UP001165190"/>
    </source>
</evidence>
<accession>A0A9W7ILE9</accession>
<dbReference type="CDD" id="cd16647">
    <property type="entry name" value="mRING-HC-C3HC5_NEU1"/>
    <property type="match status" value="1"/>
</dbReference>
<dbReference type="EMBL" id="BSYR01000030">
    <property type="protein sequence ID" value="GMI97207.1"/>
    <property type="molecule type" value="Genomic_DNA"/>
</dbReference>
<dbReference type="GO" id="GO:0008270">
    <property type="term" value="F:zinc ion binding"/>
    <property type="evidence" value="ECO:0007669"/>
    <property type="project" value="UniProtKB-KW"/>
</dbReference>
<evidence type="ECO:0000256" key="2">
    <source>
        <dbReference type="SAM" id="MobiDB-lite"/>
    </source>
</evidence>
<dbReference type="PANTHER" id="PTHR46519:SF3">
    <property type="entry name" value="RING_U-BOX SUPERFAMILY PROTEIN"/>
    <property type="match status" value="1"/>
</dbReference>
<feature type="compositionally biased region" description="Basic and acidic residues" evidence="2">
    <location>
        <begin position="571"/>
        <end position="583"/>
    </location>
</feature>
<keyword evidence="1" id="KW-0863">Zinc-finger</keyword>
<dbReference type="Proteomes" id="UP001165190">
    <property type="component" value="Unassembled WGS sequence"/>
</dbReference>
<dbReference type="SUPFAM" id="SSF57850">
    <property type="entry name" value="RING/U-box"/>
    <property type="match status" value="1"/>
</dbReference>
<dbReference type="PANTHER" id="PTHR46519">
    <property type="entry name" value="RING/U-BOX SUPERFAMILY PROTEIN"/>
    <property type="match status" value="1"/>
</dbReference>
<keyword evidence="5" id="KW-1185">Reference proteome</keyword>
<comment type="caution">
    <text evidence="4">The sequence shown here is derived from an EMBL/GenBank/DDBJ whole genome shotgun (WGS) entry which is preliminary data.</text>
</comment>
<reference evidence="4" key="1">
    <citation type="submission" date="2023-05" db="EMBL/GenBank/DDBJ databases">
        <title>Genome and transcriptome analyses reveal genes involved in the formation of fine ridges on petal epidermal cells in Hibiscus trionum.</title>
        <authorList>
            <person name="Koshimizu S."/>
            <person name="Masuda S."/>
            <person name="Ishii T."/>
            <person name="Shirasu K."/>
            <person name="Hoshino A."/>
            <person name="Arita M."/>
        </authorList>
    </citation>
    <scope>NUCLEOTIDE SEQUENCE</scope>
    <source>
        <strain evidence="4">Hamamatsu line</strain>
    </source>
</reference>
<gene>
    <name evidence="4" type="ORF">HRI_003390000</name>
</gene>
<dbReference type="InterPro" id="IPR001841">
    <property type="entry name" value="Znf_RING"/>
</dbReference>
<evidence type="ECO:0000256" key="1">
    <source>
        <dbReference type="PROSITE-ProRule" id="PRU00175"/>
    </source>
</evidence>
<feature type="region of interest" description="Disordered" evidence="2">
    <location>
        <begin position="290"/>
        <end position="323"/>
    </location>
</feature>
<feature type="compositionally biased region" description="Polar residues" evidence="2">
    <location>
        <begin position="290"/>
        <end position="308"/>
    </location>
</feature>
<evidence type="ECO:0000313" key="4">
    <source>
        <dbReference type="EMBL" id="GMI97207.1"/>
    </source>
</evidence>
<dbReference type="InterPro" id="IPR013083">
    <property type="entry name" value="Znf_RING/FYVE/PHD"/>
</dbReference>
<keyword evidence="1" id="KW-0479">Metal-binding</keyword>
<keyword evidence="1" id="KW-0862">Zinc</keyword>
<proteinExistence type="predicted"/>
<protein>
    <recommendedName>
        <fullName evidence="3">RING-type domain-containing protein</fullName>
    </recommendedName>
</protein>
<name>A0A9W7ILE9_HIBTR</name>